<comment type="caution">
    <text evidence="2">The sequence shown here is derived from an EMBL/GenBank/DDBJ whole genome shotgun (WGS) entry which is preliminary data.</text>
</comment>
<organism evidence="2 3">
    <name type="scientific">Ancylostoma caninum</name>
    <name type="common">Dog hookworm</name>
    <dbReference type="NCBI Taxonomy" id="29170"/>
    <lineage>
        <taxon>Eukaryota</taxon>
        <taxon>Metazoa</taxon>
        <taxon>Ecdysozoa</taxon>
        <taxon>Nematoda</taxon>
        <taxon>Chromadorea</taxon>
        <taxon>Rhabditida</taxon>
        <taxon>Rhabditina</taxon>
        <taxon>Rhabditomorpha</taxon>
        <taxon>Strongyloidea</taxon>
        <taxon>Ancylostomatidae</taxon>
        <taxon>Ancylostomatinae</taxon>
        <taxon>Ancylostoma</taxon>
    </lineage>
</organism>
<dbReference type="Proteomes" id="UP000252519">
    <property type="component" value="Unassembled WGS sequence"/>
</dbReference>
<feature type="compositionally biased region" description="Low complexity" evidence="1">
    <location>
        <begin position="55"/>
        <end position="64"/>
    </location>
</feature>
<protein>
    <submittedName>
        <fullName evidence="2">Uncharacterized protein</fullName>
    </submittedName>
</protein>
<feature type="region of interest" description="Disordered" evidence="1">
    <location>
        <begin position="1"/>
        <end position="64"/>
    </location>
</feature>
<name>A0A368G0R2_ANCCA</name>
<gene>
    <name evidence="2" type="ORF">ANCCAN_17263</name>
</gene>
<keyword evidence="3" id="KW-1185">Reference proteome</keyword>
<evidence type="ECO:0000313" key="2">
    <source>
        <dbReference type="EMBL" id="RCN36849.1"/>
    </source>
</evidence>
<accession>A0A368G0R2</accession>
<dbReference type="EMBL" id="JOJR01000522">
    <property type="protein sequence ID" value="RCN36849.1"/>
    <property type="molecule type" value="Genomic_DNA"/>
</dbReference>
<evidence type="ECO:0000313" key="3">
    <source>
        <dbReference type="Proteomes" id="UP000252519"/>
    </source>
</evidence>
<reference evidence="2 3" key="1">
    <citation type="submission" date="2014-10" db="EMBL/GenBank/DDBJ databases">
        <title>Draft genome of the hookworm Ancylostoma caninum.</title>
        <authorList>
            <person name="Mitreva M."/>
        </authorList>
    </citation>
    <scope>NUCLEOTIDE SEQUENCE [LARGE SCALE GENOMIC DNA]</scope>
    <source>
        <strain evidence="2 3">Baltimore</strain>
    </source>
</reference>
<dbReference type="AlphaFoldDB" id="A0A368G0R2"/>
<evidence type="ECO:0000256" key="1">
    <source>
        <dbReference type="SAM" id="MobiDB-lite"/>
    </source>
</evidence>
<proteinExistence type="predicted"/>
<sequence length="64" mass="6915">MGWTSAKNRPPSGEETGRTTTNKEVPAAKKKTRRVCFTKLLGKIGTHGNGRQGKKGTTARTTKT</sequence>